<dbReference type="Gene3D" id="3.40.830.10">
    <property type="entry name" value="LigB-like"/>
    <property type="match status" value="1"/>
</dbReference>
<dbReference type="Proteomes" id="UP000183208">
    <property type="component" value="Unassembled WGS sequence"/>
</dbReference>
<dbReference type="Pfam" id="PF02900">
    <property type="entry name" value="LigB"/>
    <property type="match status" value="1"/>
</dbReference>
<sequence>MVDPMPAIFFGHGNPMNALSSNAYTGAWRKIGEQTRRPKAVLSVSAHWYVPETGVTVTTAPRTIHDFGGFPRELYEVQYPAPGDPELARRVQQLLAPLEVKLDNSWGLDHGTWSVLRHVYPAADIPVVQLSIDETKPASFHFEIGKKLAPLRDEGVLIVGSGNLVHNLHTYAWGRHPSDPYDWAVRFENAARDMMLAGEYKPLVNYDTLGRDAALSIPTPDHYLPLLYVLAARQSKERVKFPVEGVDGGSISMLSVQIG</sequence>
<name>A0A1M6UPV7_9BRAD</name>
<evidence type="ECO:0000256" key="4">
    <source>
        <dbReference type="ARBA" id="ARBA00022833"/>
    </source>
</evidence>
<dbReference type="EMBL" id="FNTI01000001">
    <property type="protein sequence ID" value="SEC52002.1"/>
    <property type="molecule type" value="Genomic_DNA"/>
</dbReference>
<dbReference type="GO" id="GO:0016702">
    <property type="term" value="F:oxidoreductase activity, acting on single donors with incorporation of molecular oxygen, incorporation of two atoms of oxygen"/>
    <property type="evidence" value="ECO:0007669"/>
    <property type="project" value="UniProtKB-ARBA"/>
</dbReference>
<dbReference type="PIRSF" id="PIRSF006157">
    <property type="entry name" value="Doxgns_DODA"/>
    <property type="match status" value="1"/>
</dbReference>
<gene>
    <name evidence="7" type="ORF">SAMN05444171_1611</name>
</gene>
<organism evidence="7 8">
    <name type="scientific">Bradyrhizobium lablabi</name>
    <dbReference type="NCBI Taxonomy" id="722472"/>
    <lineage>
        <taxon>Bacteria</taxon>
        <taxon>Pseudomonadati</taxon>
        <taxon>Pseudomonadota</taxon>
        <taxon>Alphaproteobacteria</taxon>
        <taxon>Hyphomicrobiales</taxon>
        <taxon>Nitrobacteraceae</taxon>
        <taxon>Bradyrhizobium</taxon>
    </lineage>
</organism>
<comment type="cofactor">
    <cofactor evidence="1">
        <name>Zn(2+)</name>
        <dbReference type="ChEBI" id="CHEBI:29105"/>
    </cofactor>
</comment>
<dbReference type="PANTHER" id="PTHR30096">
    <property type="entry name" value="4,5-DOPA DIOXYGENASE EXTRADIOL-LIKE PROTEIN"/>
    <property type="match status" value="1"/>
</dbReference>
<accession>A0A1M6UPV7</accession>
<reference evidence="7 8" key="1">
    <citation type="submission" date="2016-10" db="EMBL/GenBank/DDBJ databases">
        <authorList>
            <person name="de Groot N.N."/>
        </authorList>
    </citation>
    <scope>NUCLEOTIDE SEQUENCE [LARGE SCALE GENOMIC DNA]</scope>
    <source>
        <strain evidence="7 8">GAS522</strain>
    </source>
</reference>
<keyword evidence="3" id="KW-0479">Metal-binding</keyword>
<evidence type="ECO:0000313" key="7">
    <source>
        <dbReference type="EMBL" id="SEC52002.1"/>
    </source>
</evidence>
<dbReference type="AlphaFoldDB" id="A0A1M6UPV7"/>
<dbReference type="CDD" id="cd07363">
    <property type="entry name" value="45_DOPA_Dioxygenase"/>
    <property type="match status" value="1"/>
</dbReference>
<dbReference type="RefSeq" id="WP_074817620.1">
    <property type="nucleotide sequence ID" value="NZ_FNTI01000001.1"/>
</dbReference>
<protein>
    <submittedName>
        <fullName evidence="7">4,5-DOPA dioxygenase extradiol</fullName>
    </submittedName>
</protein>
<dbReference type="GO" id="GO:0008270">
    <property type="term" value="F:zinc ion binding"/>
    <property type="evidence" value="ECO:0007669"/>
    <property type="project" value="InterPro"/>
</dbReference>
<dbReference type="SUPFAM" id="SSF53213">
    <property type="entry name" value="LigB-like"/>
    <property type="match status" value="1"/>
</dbReference>
<comment type="similarity">
    <text evidence="2">Belongs to the DODA-type extradiol aromatic ring-opening dioxygenase family.</text>
</comment>
<dbReference type="GO" id="GO:0008198">
    <property type="term" value="F:ferrous iron binding"/>
    <property type="evidence" value="ECO:0007669"/>
    <property type="project" value="InterPro"/>
</dbReference>
<keyword evidence="7" id="KW-0223">Dioxygenase</keyword>
<keyword evidence="5" id="KW-0560">Oxidoreductase</keyword>
<evidence type="ECO:0000259" key="6">
    <source>
        <dbReference type="Pfam" id="PF02900"/>
    </source>
</evidence>
<evidence type="ECO:0000313" key="8">
    <source>
        <dbReference type="Proteomes" id="UP000183208"/>
    </source>
</evidence>
<dbReference type="InterPro" id="IPR014436">
    <property type="entry name" value="Extradiol_dOase_DODA"/>
</dbReference>
<dbReference type="NCBIfam" id="NF007914">
    <property type="entry name" value="PRK10628.1"/>
    <property type="match status" value="1"/>
</dbReference>
<dbReference type="PANTHER" id="PTHR30096:SF0">
    <property type="entry name" value="4,5-DOPA DIOXYGENASE EXTRADIOL-LIKE PROTEIN"/>
    <property type="match status" value="1"/>
</dbReference>
<evidence type="ECO:0000256" key="5">
    <source>
        <dbReference type="ARBA" id="ARBA00023002"/>
    </source>
</evidence>
<proteinExistence type="inferred from homology"/>
<dbReference type="OrthoDB" id="9790889at2"/>
<dbReference type="InterPro" id="IPR004183">
    <property type="entry name" value="Xdiol_dOase_suB"/>
</dbReference>
<keyword evidence="4" id="KW-0862">Zinc</keyword>
<evidence type="ECO:0000256" key="1">
    <source>
        <dbReference type="ARBA" id="ARBA00001947"/>
    </source>
</evidence>
<feature type="domain" description="Extradiol ring-cleavage dioxygenase class III enzyme subunit B" evidence="6">
    <location>
        <begin position="24"/>
        <end position="235"/>
    </location>
</feature>
<evidence type="ECO:0000256" key="2">
    <source>
        <dbReference type="ARBA" id="ARBA00007581"/>
    </source>
</evidence>
<evidence type="ECO:0000256" key="3">
    <source>
        <dbReference type="ARBA" id="ARBA00022723"/>
    </source>
</evidence>